<dbReference type="GO" id="GO:0043565">
    <property type="term" value="F:sequence-specific DNA binding"/>
    <property type="evidence" value="ECO:0007669"/>
    <property type="project" value="InterPro"/>
</dbReference>
<dbReference type="SUPFAM" id="SSF46689">
    <property type="entry name" value="Homeodomain-like"/>
    <property type="match status" value="2"/>
</dbReference>
<dbReference type="InterPro" id="IPR018060">
    <property type="entry name" value="HTH_AraC"/>
</dbReference>
<keyword evidence="2" id="KW-0238">DNA-binding</keyword>
<keyword evidence="6" id="KW-1185">Reference proteome</keyword>
<evidence type="ECO:0000313" key="6">
    <source>
        <dbReference type="Proteomes" id="UP000611762"/>
    </source>
</evidence>
<dbReference type="InterPro" id="IPR009057">
    <property type="entry name" value="Homeodomain-like_sf"/>
</dbReference>
<dbReference type="PANTHER" id="PTHR43280">
    <property type="entry name" value="ARAC-FAMILY TRANSCRIPTIONAL REGULATOR"/>
    <property type="match status" value="1"/>
</dbReference>
<dbReference type="InterPro" id="IPR020449">
    <property type="entry name" value="Tscrpt_reg_AraC-type_HTH"/>
</dbReference>
<dbReference type="SMART" id="SM00342">
    <property type="entry name" value="HTH_ARAC"/>
    <property type="match status" value="1"/>
</dbReference>
<dbReference type="Proteomes" id="UP000611762">
    <property type="component" value="Unassembled WGS sequence"/>
</dbReference>
<evidence type="ECO:0000256" key="1">
    <source>
        <dbReference type="ARBA" id="ARBA00023015"/>
    </source>
</evidence>
<dbReference type="PROSITE" id="PS01124">
    <property type="entry name" value="HTH_ARAC_FAMILY_2"/>
    <property type="match status" value="1"/>
</dbReference>
<evidence type="ECO:0000256" key="2">
    <source>
        <dbReference type="ARBA" id="ARBA00023125"/>
    </source>
</evidence>
<comment type="caution">
    <text evidence="5">The sequence shown here is derived from an EMBL/GenBank/DDBJ whole genome shotgun (WGS) entry which is preliminary data.</text>
</comment>
<protein>
    <submittedName>
        <fullName evidence="5">AraC family transcriptional regulator</fullName>
    </submittedName>
</protein>
<dbReference type="RefSeq" id="WP_177680792.1">
    <property type="nucleotide sequence ID" value="NZ_JACRSU010000003.1"/>
</dbReference>
<reference evidence="5" key="1">
    <citation type="submission" date="2020-08" db="EMBL/GenBank/DDBJ databases">
        <title>Genome public.</title>
        <authorList>
            <person name="Liu C."/>
            <person name="Sun Q."/>
        </authorList>
    </citation>
    <scope>NUCLEOTIDE SEQUENCE</scope>
    <source>
        <strain evidence="5">H8</strain>
    </source>
</reference>
<dbReference type="GO" id="GO:0003700">
    <property type="term" value="F:DNA-binding transcription factor activity"/>
    <property type="evidence" value="ECO:0007669"/>
    <property type="project" value="InterPro"/>
</dbReference>
<evidence type="ECO:0000256" key="3">
    <source>
        <dbReference type="ARBA" id="ARBA00023163"/>
    </source>
</evidence>
<dbReference type="EMBL" id="JACRSU010000003">
    <property type="protein sequence ID" value="MBC8541326.1"/>
    <property type="molecule type" value="Genomic_DNA"/>
</dbReference>
<dbReference type="AlphaFoldDB" id="A0A926HZX8"/>
<keyword evidence="3" id="KW-0804">Transcription</keyword>
<proteinExistence type="predicted"/>
<dbReference type="PRINTS" id="PR00032">
    <property type="entry name" value="HTHARAC"/>
</dbReference>
<dbReference type="PANTHER" id="PTHR43280:SF28">
    <property type="entry name" value="HTH-TYPE TRANSCRIPTIONAL ACTIVATOR RHAS"/>
    <property type="match status" value="1"/>
</dbReference>
<feature type="domain" description="HTH araC/xylS-type" evidence="4">
    <location>
        <begin position="282"/>
        <end position="380"/>
    </location>
</feature>
<gene>
    <name evidence="5" type="ORF">H8698_10095</name>
</gene>
<evidence type="ECO:0000259" key="4">
    <source>
        <dbReference type="PROSITE" id="PS01124"/>
    </source>
</evidence>
<sequence>MNEKFNKYKNHIISLCGVDCNLFDVRLRKFLEVPSFCQTCPRYPDHANTHLYGCYEAQRWDDKYIYYCPRGFIFIAVAICDEMHIMDYGVIAGPILMGEPDEEQNAFLGIIPHLSTKNVNDLTELMVPVFCRTLQFGRQWEDIQTKDFLNAVYDAAAENTDIKKEQYPISLENDLRDSIINGNKKRAKEILNLLLGHIFFHSAGELDKIKERITELIVQLSRFSIEGGAEISQIFSLNHNYLKEVERFENIEQLSVWLSSVMNEYFSYVFELQDVKHADSIYKAERFIKENYMQKLSLNDVAGHVYLSKAYLSKIFKEETGISLVNYINRLRIDKSKTLLKDHSLSLADIAALVGFDDQSYFSKIFKGITGVSPGKYRKNPSK</sequence>
<dbReference type="Pfam" id="PF12833">
    <property type="entry name" value="HTH_18"/>
    <property type="match status" value="1"/>
</dbReference>
<keyword evidence="1" id="KW-0805">Transcription regulation</keyword>
<organism evidence="5 6">
    <name type="scientific">Congzhengia minquanensis</name>
    <dbReference type="NCBI Taxonomy" id="2763657"/>
    <lineage>
        <taxon>Bacteria</taxon>
        <taxon>Bacillati</taxon>
        <taxon>Bacillota</taxon>
        <taxon>Clostridia</taxon>
        <taxon>Eubacteriales</taxon>
        <taxon>Oscillospiraceae</taxon>
        <taxon>Congzhengia</taxon>
    </lineage>
</organism>
<name>A0A926HZX8_9FIRM</name>
<evidence type="ECO:0000313" key="5">
    <source>
        <dbReference type="EMBL" id="MBC8541326.1"/>
    </source>
</evidence>
<dbReference type="Gene3D" id="1.10.10.60">
    <property type="entry name" value="Homeodomain-like"/>
    <property type="match status" value="2"/>
</dbReference>
<accession>A0A926HZX8</accession>